<gene>
    <name evidence="1" type="ORF">HW452_05110</name>
</gene>
<dbReference type="EMBL" id="JABYQT010000002">
    <property type="protein sequence ID" value="MBZ5486900.1"/>
    <property type="molecule type" value="Genomic_DNA"/>
</dbReference>
<proteinExistence type="predicted"/>
<keyword evidence="2" id="KW-1185">Reference proteome</keyword>
<organism evidence="1 2">
    <name type="scientific">Vreelandella aquamarina</name>
    <dbReference type="NCBI Taxonomy" id="77097"/>
    <lineage>
        <taxon>Bacteria</taxon>
        <taxon>Pseudomonadati</taxon>
        <taxon>Pseudomonadota</taxon>
        <taxon>Gammaproteobacteria</taxon>
        <taxon>Oceanospirillales</taxon>
        <taxon>Halomonadaceae</taxon>
        <taxon>Vreelandella</taxon>
    </lineage>
</organism>
<dbReference type="Proteomes" id="UP001319846">
    <property type="component" value="Unassembled WGS sequence"/>
</dbReference>
<protein>
    <submittedName>
        <fullName evidence="1">Uncharacterized protein</fullName>
    </submittedName>
</protein>
<comment type="caution">
    <text evidence="1">The sequence shown here is derived from an EMBL/GenBank/DDBJ whole genome shotgun (WGS) entry which is preliminary data.</text>
</comment>
<evidence type="ECO:0000313" key="2">
    <source>
        <dbReference type="Proteomes" id="UP001319846"/>
    </source>
</evidence>
<sequence length="209" mass="22525">MPTPSTPQQQANVYAGELSITWQGRDWLFRPTLAAMAELGEPAEIVRLLGRIQAPGADGFVAALAVLRACHVGDDDISPLIGFFKDVRGRLRYVMGALPLQNIHVLGAKLAIAGIVGAPKPRKGGGKPMAAFDPAEFVGVAQAHLGLSSAEAWAMTMIEFQRAMDAKFPESESKKAEQPTEEEAAATVDHIMQLRQRIKEQGRLSENSP</sequence>
<reference evidence="1" key="1">
    <citation type="submission" date="2020-06" db="EMBL/GenBank/DDBJ databases">
        <title>Whole Genome Sequence of Halomonas aquamarina MB598.</title>
        <authorList>
            <person name="Pervaiz M."/>
            <person name="Fariq A."/>
            <person name="Yasmin A."/>
            <person name="Welch M."/>
        </authorList>
    </citation>
    <scope>NUCLEOTIDE SEQUENCE</scope>
    <source>
        <strain evidence="1">MB598</strain>
    </source>
</reference>
<name>A0ACC5VSP1_9GAMM</name>
<evidence type="ECO:0000313" key="1">
    <source>
        <dbReference type="EMBL" id="MBZ5486900.1"/>
    </source>
</evidence>
<accession>A0ACC5VSP1</accession>